<evidence type="ECO:0000313" key="2">
    <source>
        <dbReference type="EMBL" id="KJA28515.1"/>
    </source>
</evidence>
<protein>
    <submittedName>
        <fullName evidence="2">Uncharacterized protein</fullName>
    </submittedName>
</protein>
<feature type="region of interest" description="Disordered" evidence="1">
    <location>
        <begin position="151"/>
        <end position="285"/>
    </location>
</feature>
<feature type="compositionally biased region" description="Basic and acidic residues" evidence="1">
    <location>
        <begin position="160"/>
        <end position="177"/>
    </location>
</feature>
<name>A0A0D2QA61_HYPSF</name>
<feature type="compositionally biased region" description="Low complexity" evidence="1">
    <location>
        <begin position="13"/>
        <end position="23"/>
    </location>
</feature>
<keyword evidence="3" id="KW-1185">Reference proteome</keyword>
<dbReference type="EMBL" id="KN817521">
    <property type="protein sequence ID" value="KJA28515.1"/>
    <property type="molecule type" value="Genomic_DNA"/>
</dbReference>
<feature type="region of interest" description="Disordered" evidence="1">
    <location>
        <begin position="88"/>
        <end position="130"/>
    </location>
</feature>
<evidence type="ECO:0000313" key="3">
    <source>
        <dbReference type="Proteomes" id="UP000054270"/>
    </source>
</evidence>
<feature type="region of interest" description="Disordered" evidence="1">
    <location>
        <begin position="1"/>
        <end position="38"/>
    </location>
</feature>
<feature type="compositionally biased region" description="Polar residues" evidence="1">
    <location>
        <begin position="233"/>
        <end position="246"/>
    </location>
</feature>
<feature type="compositionally biased region" description="Basic residues" evidence="1">
    <location>
        <begin position="247"/>
        <end position="256"/>
    </location>
</feature>
<organism evidence="2 3">
    <name type="scientific">Hypholoma sublateritium (strain FD-334 SS-4)</name>
    <dbReference type="NCBI Taxonomy" id="945553"/>
    <lineage>
        <taxon>Eukaryota</taxon>
        <taxon>Fungi</taxon>
        <taxon>Dikarya</taxon>
        <taxon>Basidiomycota</taxon>
        <taxon>Agaricomycotina</taxon>
        <taxon>Agaricomycetes</taxon>
        <taxon>Agaricomycetidae</taxon>
        <taxon>Agaricales</taxon>
        <taxon>Agaricineae</taxon>
        <taxon>Strophariaceae</taxon>
        <taxon>Hypholoma</taxon>
    </lineage>
</organism>
<dbReference type="AlphaFoldDB" id="A0A0D2QA61"/>
<feature type="compositionally biased region" description="Basic and acidic residues" evidence="1">
    <location>
        <begin position="219"/>
        <end position="232"/>
    </location>
</feature>
<sequence>MHRVASSRPALPSSVSHSVRSFSTPPPPPPAPPRKPVLKWGDVLIPSRQEVNKIKAKRETDISYLKFENQNSLAARLARPTIDITLARQQAQAKDEGLEGVPKSNDEQTLPSESVKSETRQPFVPPTLTPSVANTIEHMISVRREERLRRESASLALKQKQAEARQAREERERERLLNKQAKAQSAIEESSEQEIATPAVDTDAAERRARISQMAQDLAAKRRQERLLRETRSVTSSNTSHANNKQPSHRAGKKSNRQSTEVIDFEPEEEIDSSMYGGPALTGPEQISENLSEVYRPAAEAYKTSADLQIGRIRGGTYDAYVPSPVASSYAIPPHQLGAVRLAEQALSHQRDIGLASRGYTVDLVAAALKPKPVVKK</sequence>
<dbReference type="OrthoDB" id="3071177at2759"/>
<feature type="compositionally biased region" description="Low complexity" evidence="1">
    <location>
        <begin position="178"/>
        <end position="196"/>
    </location>
</feature>
<dbReference type="Proteomes" id="UP000054270">
    <property type="component" value="Unassembled WGS sequence"/>
</dbReference>
<gene>
    <name evidence="2" type="ORF">HYPSUDRAFT_197364</name>
</gene>
<accession>A0A0D2QA61</accession>
<evidence type="ECO:0000256" key="1">
    <source>
        <dbReference type="SAM" id="MobiDB-lite"/>
    </source>
</evidence>
<reference evidence="3" key="1">
    <citation type="submission" date="2014-04" db="EMBL/GenBank/DDBJ databases">
        <title>Evolutionary Origins and Diversification of the Mycorrhizal Mutualists.</title>
        <authorList>
            <consortium name="DOE Joint Genome Institute"/>
            <consortium name="Mycorrhizal Genomics Consortium"/>
            <person name="Kohler A."/>
            <person name="Kuo A."/>
            <person name="Nagy L.G."/>
            <person name="Floudas D."/>
            <person name="Copeland A."/>
            <person name="Barry K.W."/>
            <person name="Cichocki N."/>
            <person name="Veneault-Fourrey C."/>
            <person name="LaButti K."/>
            <person name="Lindquist E.A."/>
            <person name="Lipzen A."/>
            <person name="Lundell T."/>
            <person name="Morin E."/>
            <person name="Murat C."/>
            <person name="Riley R."/>
            <person name="Ohm R."/>
            <person name="Sun H."/>
            <person name="Tunlid A."/>
            <person name="Henrissat B."/>
            <person name="Grigoriev I.V."/>
            <person name="Hibbett D.S."/>
            <person name="Martin F."/>
        </authorList>
    </citation>
    <scope>NUCLEOTIDE SEQUENCE [LARGE SCALE GENOMIC DNA]</scope>
    <source>
        <strain evidence="3">FD-334 SS-4</strain>
    </source>
</reference>
<feature type="compositionally biased region" description="Pro residues" evidence="1">
    <location>
        <begin position="24"/>
        <end position="35"/>
    </location>
</feature>
<proteinExistence type="predicted"/>
<feature type="compositionally biased region" description="Acidic residues" evidence="1">
    <location>
        <begin position="263"/>
        <end position="272"/>
    </location>
</feature>